<dbReference type="EMBL" id="JAGGLR010000001">
    <property type="protein sequence ID" value="MBP2059652.1"/>
    <property type="molecule type" value="Genomic_DNA"/>
</dbReference>
<keyword evidence="1" id="KW-0521">NADP</keyword>
<feature type="domain" description="2,4-diaminopentanoate dehydrogenase C-terminal" evidence="4">
    <location>
        <begin position="147"/>
        <end position="331"/>
    </location>
</feature>
<dbReference type="Pfam" id="PF01113">
    <property type="entry name" value="DapB_N"/>
    <property type="match status" value="1"/>
</dbReference>
<evidence type="ECO:0000313" key="5">
    <source>
        <dbReference type="EMBL" id="CDR10329.1"/>
    </source>
</evidence>
<gene>
    <name evidence="6" type="ORF">J2Z30_000648</name>
    <name evidence="5" type="ORF">SIRAN6892</name>
</gene>
<proteinExistence type="predicted"/>
<evidence type="ECO:0000256" key="1">
    <source>
        <dbReference type="ARBA" id="ARBA00022857"/>
    </source>
</evidence>
<dbReference type="RefSeq" id="WP_044576181.1">
    <property type="nucleotide sequence ID" value="NZ_BAABDR010000060.1"/>
</dbReference>
<evidence type="ECO:0000259" key="4">
    <source>
        <dbReference type="Pfam" id="PF19328"/>
    </source>
</evidence>
<dbReference type="EC" id="1.17.1.8" evidence="6"/>
<evidence type="ECO:0000313" key="7">
    <source>
        <dbReference type="Proteomes" id="UP000756710"/>
    </source>
</evidence>
<sequence>MTDSATRVAIYGPGAMGLHITRLLYERGVPIVAAITRPGSDKVGKDLGTLAGLPPLGVPVRCDAEETLAETAPDAVAVAVDTYLNQAMYDIYATIVRAGANVLTLAEEMLYPFPTSGARARRLDELAKRHGVTVTGTGHQDGYWVGLVSVLAGSAQTLHTVEGELSWNVDDFGPAVARQQHVDSTVAEFGEWLAGAARKPTFGRTALHALAAAIGLTPGRPETRTTPFVAARTIPCAALGKDIAQGRLLGYTDTDILHTEEGVDLVISSTGKVYEAGEADFNEWRATGRPTLRLRNDRVMTRDTTCTTLINRIPDVVRAEPGLVTVDRLPQLRYQASLGKASPGRASAG</sequence>
<dbReference type="Gene3D" id="3.40.50.720">
    <property type="entry name" value="NAD(P)-binding Rossmann-like Domain"/>
    <property type="match status" value="1"/>
</dbReference>
<dbReference type="AlphaFoldDB" id="A0A061A4M3"/>
<dbReference type="Pfam" id="PF19328">
    <property type="entry name" value="DAP_DH_C"/>
    <property type="match status" value="1"/>
</dbReference>
<dbReference type="InterPro" id="IPR045760">
    <property type="entry name" value="DAP_DH_C"/>
</dbReference>
<organism evidence="5">
    <name type="scientific">Streptomyces iranensis</name>
    <dbReference type="NCBI Taxonomy" id="576784"/>
    <lineage>
        <taxon>Bacteria</taxon>
        <taxon>Bacillati</taxon>
        <taxon>Actinomycetota</taxon>
        <taxon>Actinomycetes</taxon>
        <taxon>Kitasatosporales</taxon>
        <taxon>Streptomycetaceae</taxon>
        <taxon>Streptomyces</taxon>
        <taxon>Streptomyces violaceusniger group</taxon>
    </lineage>
</organism>
<dbReference type="SUPFAM" id="SSF51735">
    <property type="entry name" value="NAD(P)-binding Rossmann-fold domains"/>
    <property type="match status" value="1"/>
</dbReference>
<evidence type="ECO:0000256" key="2">
    <source>
        <dbReference type="ARBA" id="ARBA00023002"/>
    </source>
</evidence>
<dbReference type="Proteomes" id="UP000756710">
    <property type="component" value="Unassembled WGS sequence"/>
</dbReference>
<dbReference type="CDD" id="cd24146">
    <property type="entry name" value="nat-AmDH_N_like"/>
    <property type="match status" value="1"/>
</dbReference>
<dbReference type="GO" id="GO:0009089">
    <property type="term" value="P:lysine biosynthetic process via diaminopimelate"/>
    <property type="evidence" value="ECO:0007669"/>
    <property type="project" value="InterPro"/>
</dbReference>
<dbReference type="HOGENOM" id="CLU_050509_1_0_11"/>
<feature type="domain" description="Dihydrodipicolinate reductase N-terminal" evidence="3">
    <location>
        <begin position="7"/>
        <end position="102"/>
    </location>
</feature>
<reference evidence="5" key="1">
    <citation type="submission" date="2014-05" db="EMBL/GenBank/DDBJ databases">
        <authorList>
            <person name="Horn Fabian"/>
        </authorList>
    </citation>
    <scope>NUCLEOTIDE SEQUENCE</scope>
</reference>
<dbReference type="GO" id="GO:0008839">
    <property type="term" value="F:4-hydroxy-tetrahydrodipicolinate reductase"/>
    <property type="evidence" value="ECO:0007669"/>
    <property type="project" value="UniProtKB-EC"/>
</dbReference>
<evidence type="ECO:0000259" key="3">
    <source>
        <dbReference type="Pfam" id="PF01113"/>
    </source>
</evidence>
<protein>
    <submittedName>
        <fullName evidence="6">4-hydroxy-tetrahydrodipicolinate reductase</fullName>
        <ecNumber evidence="6">1.17.1.8</ecNumber>
    </submittedName>
    <submittedName>
        <fullName evidence="5">Oxidoreductase</fullName>
    </submittedName>
</protein>
<dbReference type="InterPro" id="IPR000846">
    <property type="entry name" value="DapB_N"/>
</dbReference>
<keyword evidence="7" id="KW-1185">Reference proteome</keyword>
<evidence type="ECO:0000313" key="6">
    <source>
        <dbReference type="EMBL" id="MBP2059652.1"/>
    </source>
</evidence>
<dbReference type="EMBL" id="LK022848">
    <property type="protein sequence ID" value="CDR10329.1"/>
    <property type="molecule type" value="Genomic_DNA"/>
</dbReference>
<name>A0A061A4M3_9ACTN</name>
<dbReference type="InterPro" id="IPR036291">
    <property type="entry name" value="NAD(P)-bd_dom_sf"/>
</dbReference>
<keyword evidence="2 6" id="KW-0560">Oxidoreductase</keyword>
<accession>A0A061A4M3</accession>
<reference evidence="6 7" key="2">
    <citation type="submission" date="2021-03" db="EMBL/GenBank/DDBJ databases">
        <title>Genomic Encyclopedia of Type Strains, Phase IV (KMG-IV): sequencing the most valuable type-strain genomes for metagenomic binning, comparative biology and taxonomic classification.</title>
        <authorList>
            <person name="Goeker M."/>
        </authorList>
    </citation>
    <scope>NUCLEOTIDE SEQUENCE [LARGE SCALE GENOMIC DNA]</scope>
    <source>
        <strain evidence="6 7">DSM 41954</strain>
    </source>
</reference>